<name>A0A3D8J7A9_9HELI</name>
<dbReference type="InterPro" id="IPR027417">
    <property type="entry name" value="P-loop_NTPase"/>
</dbReference>
<dbReference type="GO" id="GO:0009360">
    <property type="term" value="C:DNA polymerase III complex"/>
    <property type="evidence" value="ECO:0007669"/>
    <property type="project" value="TreeGrafter"/>
</dbReference>
<keyword evidence="1" id="KW-0808">Transferase</keyword>
<dbReference type="PANTHER" id="PTHR34388">
    <property type="entry name" value="DNA POLYMERASE III SUBUNIT DELTA"/>
    <property type="match status" value="1"/>
</dbReference>
<sequence length="327" mass="38086">MYKKDLDTYLTKSTPKAALLYGESNFFIDFYTKKIIAKIPDANVSTFYFADYQLDATLDILSQGSLFGDKSIVVLKLDSKLPKKDIDLLLESIKNTENALIINFYHSESKTPVQYAQDCRTFASAFKGDGVIEVRFFAPNMTDNMTLLKQKAKELNLQIQDNLLLFILQMQNNDISLALSELEKYQNYDEVITKELVENLSYGLGSISIDDFFDIFFEKRDFLPTYEKMQEEGLDSNDLLKEMERYFFILFMFSAYAKTHQNNVDAKEILGYQPPNFIIDKYIRRIAKLKEVHFQSIFEILRHWRIQSFRGEKTADICALIKIKAFL</sequence>
<comment type="caution">
    <text evidence="5">The sequence shown here is derived from an EMBL/GenBank/DDBJ whole genome shotgun (WGS) entry which is preliminary data.</text>
</comment>
<dbReference type="GO" id="GO:0003677">
    <property type="term" value="F:DNA binding"/>
    <property type="evidence" value="ECO:0007669"/>
    <property type="project" value="InterPro"/>
</dbReference>
<evidence type="ECO:0000313" key="6">
    <source>
        <dbReference type="Proteomes" id="UP000256695"/>
    </source>
</evidence>
<dbReference type="EMBL" id="NXLX01000011">
    <property type="protein sequence ID" value="RDU73308.1"/>
    <property type="molecule type" value="Genomic_DNA"/>
</dbReference>
<evidence type="ECO:0000256" key="4">
    <source>
        <dbReference type="ARBA" id="ARBA00022932"/>
    </source>
</evidence>
<organism evidence="5 6">
    <name type="scientific">Helicobacter anseris</name>
    <dbReference type="NCBI Taxonomy" id="375926"/>
    <lineage>
        <taxon>Bacteria</taxon>
        <taxon>Pseudomonadati</taxon>
        <taxon>Campylobacterota</taxon>
        <taxon>Epsilonproteobacteria</taxon>
        <taxon>Campylobacterales</taxon>
        <taxon>Helicobacteraceae</taxon>
        <taxon>Helicobacter</taxon>
    </lineage>
</organism>
<dbReference type="Gene3D" id="3.40.50.300">
    <property type="entry name" value="P-loop containing nucleotide triphosphate hydrolases"/>
    <property type="match status" value="1"/>
</dbReference>
<gene>
    <name evidence="5" type="ORF">CQA57_05320</name>
</gene>
<dbReference type="Proteomes" id="UP000256695">
    <property type="component" value="Unassembled WGS sequence"/>
</dbReference>
<dbReference type="OrthoDB" id="5329738at2"/>
<dbReference type="InterPro" id="IPR005790">
    <property type="entry name" value="DNA_polIII_delta"/>
</dbReference>
<dbReference type="GO" id="GO:0006261">
    <property type="term" value="P:DNA-templated DNA replication"/>
    <property type="evidence" value="ECO:0007669"/>
    <property type="project" value="TreeGrafter"/>
</dbReference>
<evidence type="ECO:0000256" key="1">
    <source>
        <dbReference type="ARBA" id="ARBA00022679"/>
    </source>
</evidence>
<keyword evidence="6" id="KW-1185">Reference proteome</keyword>
<reference evidence="5 6" key="1">
    <citation type="submission" date="2018-04" db="EMBL/GenBank/DDBJ databases">
        <title>Novel Campyloabacter and Helicobacter Species and Strains.</title>
        <authorList>
            <person name="Mannion A.J."/>
            <person name="Shen Z."/>
            <person name="Fox J.G."/>
        </authorList>
    </citation>
    <scope>NUCLEOTIDE SEQUENCE [LARGE SCALE GENOMIC DNA]</scope>
    <source>
        <strain evidence="5 6">MIT 04-9362</strain>
    </source>
</reference>
<proteinExistence type="predicted"/>
<evidence type="ECO:0000256" key="2">
    <source>
        <dbReference type="ARBA" id="ARBA00022695"/>
    </source>
</evidence>
<dbReference type="GO" id="GO:0003887">
    <property type="term" value="F:DNA-directed DNA polymerase activity"/>
    <property type="evidence" value="ECO:0007669"/>
    <property type="project" value="UniProtKB-KW"/>
</dbReference>
<keyword evidence="3" id="KW-0235">DNA replication</keyword>
<evidence type="ECO:0000313" key="5">
    <source>
        <dbReference type="EMBL" id="RDU73308.1"/>
    </source>
</evidence>
<protein>
    <submittedName>
        <fullName evidence="5">Uncharacterized protein</fullName>
    </submittedName>
</protein>
<accession>A0A3D8J7A9</accession>
<dbReference type="NCBIfam" id="NF006302">
    <property type="entry name" value="PRK08487.1-5"/>
    <property type="match status" value="1"/>
</dbReference>
<dbReference type="PANTHER" id="PTHR34388:SF1">
    <property type="entry name" value="DNA POLYMERASE III SUBUNIT DELTA"/>
    <property type="match status" value="1"/>
</dbReference>
<dbReference type="NCBIfam" id="TIGR01128">
    <property type="entry name" value="holA"/>
    <property type="match status" value="1"/>
</dbReference>
<dbReference type="AlphaFoldDB" id="A0A3D8J7A9"/>
<evidence type="ECO:0000256" key="3">
    <source>
        <dbReference type="ARBA" id="ARBA00022705"/>
    </source>
</evidence>
<dbReference type="RefSeq" id="WP_115579198.1">
    <property type="nucleotide sequence ID" value="NZ_NXLX01000011.1"/>
</dbReference>
<dbReference type="SUPFAM" id="SSF52540">
    <property type="entry name" value="P-loop containing nucleoside triphosphate hydrolases"/>
    <property type="match status" value="1"/>
</dbReference>
<keyword evidence="2" id="KW-0548">Nucleotidyltransferase</keyword>
<keyword evidence="4" id="KW-0239">DNA-directed DNA polymerase</keyword>